<evidence type="ECO:0000256" key="5">
    <source>
        <dbReference type="ARBA" id="ARBA00022807"/>
    </source>
</evidence>
<dbReference type="InterPro" id="IPR052062">
    <property type="entry name" value="Murein_DD/LD_carboxypeptidase"/>
</dbReference>
<evidence type="ECO:0000256" key="6">
    <source>
        <dbReference type="SAM" id="SignalP"/>
    </source>
</evidence>
<feature type="chain" id="PRO_5011444006" evidence="6">
    <location>
        <begin position="24"/>
        <end position="171"/>
    </location>
</feature>
<dbReference type="STRING" id="658219.SAMN05216212_0458"/>
<protein>
    <submittedName>
        <fullName evidence="8">Lipoprotein Spr/probable lipoprotein NlpC</fullName>
    </submittedName>
</protein>
<keyword evidence="3 6" id="KW-0732">Signal</keyword>
<evidence type="ECO:0000256" key="4">
    <source>
        <dbReference type="ARBA" id="ARBA00022801"/>
    </source>
</evidence>
<feature type="domain" description="NlpC/P60" evidence="7">
    <location>
        <begin position="47"/>
        <end position="168"/>
    </location>
</feature>
<dbReference type="Pfam" id="PF00877">
    <property type="entry name" value="NLPC_P60"/>
    <property type="match status" value="1"/>
</dbReference>
<comment type="similarity">
    <text evidence="1">Belongs to the peptidase C40 family.</text>
</comment>
<dbReference type="RefSeq" id="WP_091507451.1">
    <property type="nucleotide sequence ID" value="NZ_FNFH01000001.1"/>
</dbReference>
<dbReference type="GO" id="GO:0006508">
    <property type="term" value="P:proteolysis"/>
    <property type="evidence" value="ECO:0007669"/>
    <property type="project" value="UniProtKB-KW"/>
</dbReference>
<dbReference type="SUPFAM" id="SSF54001">
    <property type="entry name" value="Cysteine proteinases"/>
    <property type="match status" value="1"/>
</dbReference>
<dbReference type="InterPro" id="IPR038765">
    <property type="entry name" value="Papain-like_cys_pep_sf"/>
</dbReference>
<dbReference type="OrthoDB" id="9807055at2"/>
<evidence type="ECO:0000256" key="3">
    <source>
        <dbReference type="ARBA" id="ARBA00022729"/>
    </source>
</evidence>
<dbReference type="PROSITE" id="PS51257">
    <property type="entry name" value="PROKAR_LIPOPROTEIN"/>
    <property type="match status" value="1"/>
</dbReference>
<dbReference type="PROSITE" id="PS51935">
    <property type="entry name" value="NLPC_P60"/>
    <property type="match status" value="1"/>
</dbReference>
<dbReference type="Proteomes" id="UP000199305">
    <property type="component" value="Unassembled WGS sequence"/>
</dbReference>
<organism evidence="8 9">
    <name type="scientific">Microbulbifer yueqingensis</name>
    <dbReference type="NCBI Taxonomy" id="658219"/>
    <lineage>
        <taxon>Bacteria</taxon>
        <taxon>Pseudomonadati</taxon>
        <taxon>Pseudomonadota</taxon>
        <taxon>Gammaproteobacteria</taxon>
        <taxon>Cellvibrionales</taxon>
        <taxon>Microbulbiferaceae</taxon>
        <taxon>Microbulbifer</taxon>
    </lineage>
</organism>
<name>A0A1G8V8Q0_9GAMM</name>
<keyword evidence="2" id="KW-0645">Protease</keyword>
<dbReference type="PANTHER" id="PTHR47360:SF1">
    <property type="entry name" value="ENDOPEPTIDASE NLPC-RELATED"/>
    <property type="match status" value="1"/>
</dbReference>
<evidence type="ECO:0000256" key="1">
    <source>
        <dbReference type="ARBA" id="ARBA00007074"/>
    </source>
</evidence>
<dbReference type="AlphaFoldDB" id="A0A1G8V8Q0"/>
<gene>
    <name evidence="8" type="ORF">SAMN05216212_0458</name>
</gene>
<keyword evidence="5" id="KW-0788">Thiol protease</keyword>
<sequence length="171" mass="19712">MNKKLLTPLPLLLAATMTGCSLAPYQKPPREPTSAPVARAAIQEDIGTIEEKLYSQHREWRGTRYQLGGLSKRGIDCSGLVYATYRDQLGVELPRTTRYQSQLGRRIRRNELRAGDLVFFKTGHKVRHVGIYIEDGKFFHASTSRGVTISRLSDYYWRDRFWHARRLDLNS</sequence>
<dbReference type="PANTHER" id="PTHR47360">
    <property type="entry name" value="MUREIN DD-ENDOPEPTIDASE MEPS/MUREIN LD-CARBOXYPEPTIDASE"/>
    <property type="match status" value="1"/>
</dbReference>
<dbReference type="InterPro" id="IPR000064">
    <property type="entry name" value="NLP_P60_dom"/>
</dbReference>
<dbReference type="GO" id="GO:0008234">
    <property type="term" value="F:cysteine-type peptidase activity"/>
    <property type="evidence" value="ECO:0007669"/>
    <property type="project" value="UniProtKB-KW"/>
</dbReference>
<dbReference type="Gene3D" id="3.90.1720.10">
    <property type="entry name" value="endopeptidase domain like (from Nostoc punctiforme)"/>
    <property type="match status" value="1"/>
</dbReference>
<proteinExistence type="inferred from homology"/>
<keyword evidence="8" id="KW-0449">Lipoprotein</keyword>
<evidence type="ECO:0000259" key="7">
    <source>
        <dbReference type="PROSITE" id="PS51935"/>
    </source>
</evidence>
<dbReference type="EMBL" id="FNFH01000001">
    <property type="protein sequence ID" value="SDJ62506.1"/>
    <property type="molecule type" value="Genomic_DNA"/>
</dbReference>
<keyword evidence="9" id="KW-1185">Reference proteome</keyword>
<evidence type="ECO:0000313" key="8">
    <source>
        <dbReference type="EMBL" id="SDJ62506.1"/>
    </source>
</evidence>
<keyword evidence="4" id="KW-0378">Hydrolase</keyword>
<feature type="signal peptide" evidence="6">
    <location>
        <begin position="1"/>
        <end position="23"/>
    </location>
</feature>
<accession>A0A1G8V8Q0</accession>
<evidence type="ECO:0000313" key="9">
    <source>
        <dbReference type="Proteomes" id="UP000199305"/>
    </source>
</evidence>
<reference evidence="9" key="1">
    <citation type="submission" date="2016-10" db="EMBL/GenBank/DDBJ databases">
        <authorList>
            <person name="Varghese N."/>
            <person name="Submissions S."/>
        </authorList>
    </citation>
    <scope>NUCLEOTIDE SEQUENCE [LARGE SCALE GENOMIC DNA]</scope>
    <source>
        <strain evidence="9">CGMCC 1.10658</strain>
    </source>
</reference>
<evidence type="ECO:0000256" key="2">
    <source>
        <dbReference type="ARBA" id="ARBA00022670"/>
    </source>
</evidence>